<proteinExistence type="predicted"/>
<name>A0A3P6SCS3_CYLGO</name>
<accession>A0A3P6SCS3</accession>
<dbReference type="Proteomes" id="UP000271889">
    <property type="component" value="Unassembled WGS sequence"/>
</dbReference>
<evidence type="ECO:0000313" key="3">
    <source>
        <dbReference type="Proteomes" id="UP000271889"/>
    </source>
</evidence>
<evidence type="ECO:0000256" key="1">
    <source>
        <dbReference type="SAM" id="MobiDB-lite"/>
    </source>
</evidence>
<feature type="compositionally biased region" description="Polar residues" evidence="1">
    <location>
        <begin position="175"/>
        <end position="184"/>
    </location>
</feature>
<dbReference type="AlphaFoldDB" id="A0A3P6SCS3"/>
<feature type="compositionally biased region" description="Pro residues" evidence="1">
    <location>
        <begin position="121"/>
        <end position="137"/>
    </location>
</feature>
<dbReference type="OrthoDB" id="2275718at2759"/>
<sequence>MPPPGMLSTMQTGQPPVLVQWQGPPGQQATYQIPPSYQYVVTGGQAVSMMPSQTMTMGARTGGPPAVAFQGGRRQVMVPPHTAAQWPPHVMQVGQGMVPTYAYQSFPVQAGASGGGSAGVVPPPQGGFPGTQAPPPQMMAGTPQAGAPPPGIYQQRFVPAQGYVLPPSGIQGQTRFPTPQQTPHQGMEAAHFQG</sequence>
<dbReference type="EMBL" id="UYRV01023520">
    <property type="protein sequence ID" value="VDK73752.1"/>
    <property type="molecule type" value="Genomic_DNA"/>
</dbReference>
<feature type="region of interest" description="Disordered" evidence="1">
    <location>
        <begin position="175"/>
        <end position="194"/>
    </location>
</feature>
<keyword evidence="3" id="KW-1185">Reference proteome</keyword>
<gene>
    <name evidence="2" type="ORF">CGOC_LOCUS6965</name>
</gene>
<organism evidence="2 3">
    <name type="scientific">Cylicostephanus goldi</name>
    <name type="common">Nematode worm</name>
    <dbReference type="NCBI Taxonomy" id="71465"/>
    <lineage>
        <taxon>Eukaryota</taxon>
        <taxon>Metazoa</taxon>
        <taxon>Ecdysozoa</taxon>
        <taxon>Nematoda</taxon>
        <taxon>Chromadorea</taxon>
        <taxon>Rhabditida</taxon>
        <taxon>Rhabditina</taxon>
        <taxon>Rhabditomorpha</taxon>
        <taxon>Strongyloidea</taxon>
        <taxon>Strongylidae</taxon>
        <taxon>Cylicostephanus</taxon>
    </lineage>
</organism>
<feature type="region of interest" description="Disordered" evidence="1">
    <location>
        <begin position="112"/>
        <end position="149"/>
    </location>
</feature>
<reference evidence="2 3" key="1">
    <citation type="submission" date="2018-11" db="EMBL/GenBank/DDBJ databases">
        <authorList>
            <consortium name="Pathogen Informatics"/>
        </authorList>
    </citation>
    <scope>NUCLEOTIDE SEQUENCE [LARGE SCALE GENOMIC DNA]</scope>
</reference>
<evidence type="ECO:0000313" key="2">
    <source>
        <dbReference type="EMBL" id="VDK73752.1"/>
    </source>
</evidence>
<protein>
    <submittedName>
        <fullName evidence="2">Uncharacterized protein</fullName>
    </submittedName>
</protein>